<evidence type="ECO:0000256" key="9">
    <source>
        <dbReference type="ARBA" id="ARBA00022801"/>
    </source>
</evidence>
<keyword evidence="10" id="KW-0539">Nucleus</keyword>
<feature type="domain" description="DDE Tnp4" evidence="13">
    <location>
        <begin position="110"/>
        <end position="197"/>
    </location>
</feature>
<evidence type="ECO:0000256" key="7">
    <source>
        <dbReference type="ARBA" id="ARBA00022722"/>
    </source>
</evidence>
<comment type="cofactor">
    <cofactor evidence="1">
        <name>a divalent metal cation</name>
        <dbReference type="ChEBI" id="CHEBI:60240"/>
    </cofactor>
</comment>
<comment type="subcellular location">
    <subcellularLocation>
        <location evidence="3">Cytoplasm</location>
    </subcellularLocation>
    <subcellularLocation>
        <location evidence="2">Nucleus</location>
    </subcellularLocation>
</comment>
<dbReference type="PANTHER" id="PTHR22930:SF85">
    <property type="entry name" value="GH03217P-RELATED"/>
    <property type="match status" value="1"/>
</dbReference>
<evidence type="ECO:0000256" key="6">
    <source>
        <dbReference type="ARBA" id="ARBA00022490"/>
    </source>
</evidence>
<dbReference type="PRINTS" id="PR02086">
    <property type="entry name" value="PUTNUCHARBI1"/>
</dbReference>
<dbReference type="InterPro" id="IPR026103">
    <property type="entry name" value="HARBI1_animal"/>
</dbReference>
<dbReference type="GO" id="GO:0046872">
    <property type="term" value="F:metal ion binding"/>
    <property type="evidence" value="ECO:0007669"/>
    <property type="project" value="UniProtKB-KW"/>
</dbReference>
<comment type="function">
    <text evidence="12">Transposase-derived protein that may have nuclease activity. Does not have transposase activity.</text>
</comment>
<evidence type="ECO:0000256" key="5">
    <source>
        <dbReference type="ARBA" id="ARBA00015519"/>
    </source>
</evidence>
<evidence type="ECO:0000256" key="8">
    <source>
        <dbReference type="ARBA" id="ARBA00022723"/>
    </source>
</evidence>
<comment type="caution">
    <text evidence="14">The sequence shown here is derived from an EMBL/GenBank/DDBJ whole genome shotgun (WGS) entry which is preliminary data.</text>
</comment>
<evidence type="ECO:0000256" key="2">
    <source>
        <dbReference type="ARBA" id="ARBA00004123"/>
    </source>
</evidence>
<dbReference type="EMBL" id="JAUCMV010000002">
    <property type="protein sequence ID" value="KAK0420261.1"/>
    <property type="molecule type" value="Genomic_DNA"/>
</dbReference>
<dbReference type="AlphaFoldDB" id="A0AA39I9E9"/>
<keyword evidence="15" id="KW-1185">Reference proteome</keyword>
<dbReference type="PANTHER" id="PTHR22930">
    <property type="match status" value="1"/>
</dbReference>
<evidence type="ECO:0000313" key="14">
    <source>
        <dbReference type="EMBL" id="KAK0420261.1"/>
    </source>
</evidence>
<sequence>MFRFRRHVFVAHLAELQDDLMHNTRRSCALLPAQQLGIALAVFGGNTFQSHAAFGLHVAQPTVSRCVDRVLRAVLRRVNSFIVWPTGSVAREVSNKFFDLTGVPGIVGAVDGTHCRIQAPSDREFEFVNRKQYHSINCMVIATPQLTAIAANAKFPGRSHDSRIFRESVVYSDLTHRRKDGILLGDSAYRAESSILFMQSFATLRRSVRKLS</sequence>
<dbReference type="GO" id="GO:0004518">
    <property type="term" value="F:nuclease activity"/>
    <property type="evidence" value="ECO:0007669"/>
    <property type="project" value="UniProtKB-KW"/>
</dbReference>
<comment type="similarity">
    <text evidence="4">Belongs to the HARBI1 family.</text>
</comment>
<dbReference type="GO" id="GO:0016787">
    <property type="term" value="F:hydrolase activity"/>
    <property type="evidence" value="ECO:0007669"/>
    <property type="project" value="UniProtKB-KW"/>
</dbReference>
<organism evidence="14 15">
    <name type="scientific">Steinernema hermaphroditum</name>
    <dbReference type="NCBI Taxonomy" id="289476"/>
    <lineage>
        <taxon>Eukaryota</taxon>
        <taxon>Metazoa</taxon>
        <taxon>Ecdysozoa</taxon>
        <taxon>Nematoda</taxon>
        <taxon>Chromadorea</taxon>
        <taxon>Rhabditida</taxon>
        <taxon>Tylenchina</taxon>
        <taxon>Panagrolaimomorpha</taxon>
        <taxon>Strongyloidoidea</taxon>
        <taxon>Steinernematidae</taxon>
        <taxon>Steinernema</taxon>
    </lineage>
</organism>
<keyword evidence="6" id="KW-0963">Cytoplasm</keyword>
<evidence type="ECO:0000259" key="13">
    <source>
        <dbReference type="Pfam" id="PF13359"/>
    </source>
</evidence>
<evidence type="ECO:0000256" key="1">
    <source>
        <dbReference type="ARBA" id="ARBA00001968"/>
    </source>
</evidence>
<evidence type="ECO:0000256" key="4">
    <source>
        <dbReference type="ARBA" id="ARBA00006958"/>
    </source>
</evidence>
<keyword evidence="9" id="KW-0378">Hydrolase</keyword>
<dbReference type="InterPro" id="IPR027806">
    <property type="entry name" value="HARBI1_dom"/>
</dbReference>
<evidence type="ECO:0000256" key="12">
    <source>
        <dbReference type="ARBA" id="ARBA00045850"/>
    </source>
</evidence>
<proteinExistence type="inferred from homology"/>
<gene>
    <name evidence="14" type="ORF">QR680_014589</name>
</gene>
<dbReference type="GO" id="GO:0005737">
    <property type="term" value="C:cytoplasm"/>
    <property type="evidence" value="ECO:0007669"/>
    <property type="project" value="UniProtKB-SubCell"/>
</dbReference>
<dbReference type="Pfam" id="PF13359">
    <property type="entry name" value="DDE_Tnp_4"/>
    <property type="match status" value="1"/>
</dbReference>
<evidence type="ECO:0000256" key="10">
    <source>
        <dbReference type="ARBA" id="ARBA00023242"/>
    </source>
</evidence>
<evidence type="ECO:0000313" key="15">
    <source>
        <dbReference type="Proteomes" id="UP001175271"/>
    </source>
</evidence>
<evidence type="ECO:0000256" key="11">
    <source>
        <dbReference type="ARBA" id="ARBA00030126"/>
    </source>
</evidence>
<dbReference type="InterPro" id="IPR045249">
    <property type="entry name" value="HARBI1-like"/>
</dbReference>
<keyword evidence="8" id="KW-0479">Metal-binding</keyword>
<dbReference type="Proteomes" id="UP001175271">
    <property type="component" value="Unassembled WGS sequence"/>
</dbReference>
<keyword evidence="7" id="KW-0540">Nuclease</keyword>
<dbReference type="GO" id="GO:0005634">
    <property type="term" value="C:nucleus"/>
    <property type="evidence" value="ECO:0007669"/>
    <property type="project" value="UniProtKB-SubCell"/>
</dbReference>
<name>A0AA39I9E9_9BILA</name>
<protein>
    <recommendedName>
        <fullName evidence="5">Putative nuclease HARBI1</fullName>
    </recommendedName>
    <alternativeName>
        <fullName evidence="11">Harbinger transposase-derived nuclease</fullName>
    </alternativeName>
</protein>
<evidence type="ECO:0000256" key="3">
    <source>
        <dbReference type="ARBA" id="ARBA00004496"/>
    </source>
</evidence>
<reference evidence="14" key="1">
    <citation type="submission" date="2023-06" db="EMBL/GenBank/DDBJ databases">
        <title>Genomic analysis of the entomopathogenic nematode Steinernema hermaphroditum.</title>
        <authorList>
            <person name="Schwarz E.M."/>
            <person name="Heppert J.K."/>
            <person name="Baniya A."/>
            <person name="Schwartz H.T."/>
            <person name="Tan C.-H."/>
            <person name="Antoshechkin I."/>
            <person name="Sternberg P.W."/>
            <person name="Goodrich-Blair H."/>
            <person name="Dillman A.R."/>
        </authorList>
    </citation>
    <scope>NUCLEOTIDE SEQUENCE</scope>
    <source>
        <strain evidence="14">PS9179</strain>
        <tissue evidence="14">Whole animal</tissue>
    </source>
</reference>
<accession>A0AA39I9E9</accession>